<sequence>MFIKFINLLILLISLSAIANKEVITNIIGVKATKVQIAELYDIFNIVGQCQNDNSRDYYANATGVVEKVSAHQGEIVKKKGYITSYR</sequence>
<feature type="chain" id="PRO_5021912053" evidence="1">
    <location>
        <begin position="20"/>
        <end position="87"/>
    </location>
</feature>
<gene>
    <name evidence="2" type="ORF">RAS_08120</name>
</gene>
<name>A0A510G7K0_9RICK</name>
<evidence type="ECO:0000256" key="1">
    <source>
        <dbReference type="SAM" id="SignalP"/>
    </source>
</evidence>
<dbReference type="KEGG" id="ras:RAS_08120"/>
<dbReference type="Proteomes" id="UP000321183">
    <property type="component" value="Chromosome"/>
</dbReference>
<reference evidence="2 3" key="1">
    <citation type="submission" date="2019-04" db="EMBL/GenBank/DDBJ databases">
        <title>Draft genome sequence of Rickettsia asiatica Maytaro1284.</title>
        <authorList>
            <person name="Thu M."/>
            <person name="Qiu Y."/>
            <person name="Nakao R."/>
        </authorList>
    </citation>
    <scope>NUCLEOTIDE SEQUENCE [LARGE SCALE GENOMIC DNA]</scope>
    <source>
        <strain evidence="2 3">Maytaro1284</strain>
    </source>
</reference>
<evidence type="ECO:0000313" key="2">
    <source>
        <dbReference type="EMBL" id="BBJ31703.1"/>
    </source>
</evidence>
<dbReference type="EMBL" id="AP019563">
    <property type="protein sequence ID" value="BBJ31703.1"/>
    <property type="molecule type" value="Genomic_DNA"/>
</dbReference>
<organism evidence="2 3">
    <name type="scientific">Rickettsia asiatica</name>
    <dbReference type="NCBI Taxonomy" id="238800"/>
    <lineage>
        <taxon>Bacteria</taxon>
        <taxon>Pseudomonadati</taxon>
        <taxon>Pseudomonadota</taxon>
        <taxon>Alphaproteobacteria</taxon>
        <taxon>Rickettsiales</taxon>
        <taxon>Rickettsiaceae</taxon>
        <taxon>Rickettsieae</taxon>
        <taxon>Rickettsia</taxon>
        <taxon>spotted fever group</taxon>
    </lineage>
</organism>
<feature type="signal peptide" evidence="1">
    <location>
        <begin position="1"/>
        <end position="19"/>
    </location>
</feature>
<dbReference type="AlphaFoldDB" id="A0A510G7K0"/>
<keyword evidence="1" id="KW-0732">Signal</keyword>
<protein>
    <submittedName>
        <fullName evidence="2">Uncharacterized protein</fullName>
    </submittedName>
</protein>
<keyword evidence="3" id="KW-1185">Reference proteome</keyword>
<proteinExistence type="predicted"/>
<evidence type="ECO:0000313" key="3">
    <source>
        <dbReference type="Proteomes" id="UP000321183"/>
    </source>
</evidence>
<accession>A0A510G7K0</accession>